<accession>A0A6I6K0G3</accession>
<evidence type="ECO:0000313" key="1">
    <source>
        <dbReference type="EMBL" id="QGY46930.1"/>
    </source>
</evidence>
<dbReference type="Pfam" id="PF05258">
    <property type="entry name" value="DciA"/>
    <property type="match status" value="1"/>
</dbReference>
<dbReference type="AlphaFoldDB" id="A0A6I6K0G3"/>
<gene>
    <name evidence="1" type="ORF">GM418_25700</name>
</gene>
<dbReference type="Proteomes" id="UP000428260">
    <property type="component" value="Chromosome"/>
</dbReference>
<evidence type="ECO:0000313" key="2">
    <source>
        <dbReference type="Proteomes" id="UP000428260"/>
    </source>
</evidence>
<proteinExistence type="predicted"/>
<dbReference type="KEGG" id="mcos:GM418_25700"/>
<dbReference type="RefSeq" id="WP_158870299.1">
    <property type="nucleotide sequence ID" value="NZ_CP046401.1"/>
</dbReference>
<dbReference type="PANTHER" id="PTHR36456:SF1">
    <property type="entry name" value="UPF0232 PROTEIN SCO3875"/>
    <property type="match status" value="1"/>
</dbReference>
<dbReference type="PANTHER" id="PTHR36456">
    <property type="entry name" value="UPF0232 PROTEIN SCO3875"/>
    <property type="match status" value="1"/>
</dbReference>
<keyword evidence="2" id="KW-1185">Reference proteome</keyword>
<reference evidence="1 2" key="1">
    <citation type="submission" date="2019-11" db="EMBL/GenBank/DDBJ databases">
        <authorList>
            <person name="Zheng R.K."/>
            <person name="Sun C.M."/>
        </authorList>
    </citation>
    <scope>NUCLEOTIDE SEQUENCE [LARGE SCALE GENOMIC DNA]</scope>
    <source>
        <strain evidence="1 2">WC007</strain>
    </source>
</reference>
<organism evidence="1 2">
    <name type="scientific">Maribellus comscasis</name>
    <dbReference type="NCBI Taxonomy" id="2681766"/>
    <lineage>
        <taxon>Bacteria</taxon>
        <taxon>Pseudomonadati</taxon>
        <taxon>Bacteroidota</taxon>
        <taxon>Bacteroidia</taxon>
        <taxon>Marinilabiliales</taxon>
        <taxon>Prolixibacteraceae</taxon>
        <taxon>Maribellus</taxon>
    </lineage>
</organism>
<dbReference type="InterPro" id="IPR007922">
    <property type="entry name" value="DciA-like"/>
</dbReference>
<protein>
    <submittedName>
        <fullName evidence="1">DUF721 domain-containing protein</fullName>
    </submittedName>
</protein>
<name>A0A6I6K0G3_9BACT</name>
<dbReference type="EMBL" id="CP046401">
    <property type="protein sequence ID" value="QGY46930.1"/>
    <property type="molecule type" value="Genomic_DNA"/>
</dbReference>
<sequence length="96" mass="11613">MRRNNTQSLSEVLQEYIREMKMERKLKEVDALHYWEELLGKTISNYTTNIYIARKVLYVKISSSVVKNELLMMREEIRRKMNEKAGEEIVQKIVFR</sequence>